<dbReference type="RefSeq" id="WP_190421748.1">
    <property type="nucleotide sequence ID" value="NZ_JAMPKK010000031.1"/>
</dbReference>
<gene>
    <name evidence="2" type="ORF">NDI37_14730</name>
</gene>
<proteinExistence type="predicted"/>
<dbReference type="InterPro" id="IPR029044">
    <property type="entry name" value="Nucleotide-diphossugar_trans"/>
</dbReference>
<feature type="domain" description="Glycosyltransferase 2-like" evidence="1">
    <location>
        <begin position="18"/>
        <end position="121"/>
    </location>
</feature>
<evidence type="ECO:0000313" key="2">
    <source>
        <dbReference type="EMBL" id="MEP0865723.1"/>
    </source>
</evidence>
<dbReference type="SUPFAM" id="SSF53448">
    <property type="entry name" value="Nucleotide-diphospho-sugar transferases"/>
    <property type="match status" value="1"/>
</dbReference>
<dbReference type="Pfam" id="PF00535">
    <property type="entry name" value="Glycos_transf_2"/>
    <property type="match status" value="1"/>
</dbReference>
<sequence>MKSTFEQEVKQSDRFQFTVCTPTYNRVYTLHRVYESLKAQTYRDFEWLVVDDGSIDNTRELVEQWQQIADFPICYIYQENAGKHVACNHAVRLAKGELFLCFDSDNICVPNTLERFKYHWDSISEDEKDKFVGVTALCMDKHGRVLGNPFPVDAIDSNEIEMQVKCGLAGEKWGFHRIDVLKEFPFPEIQGEKFLAEGLVWNRISTKYKTRYVNEKLQVVEYLTDGLTVSSIEIRAKSPKGTRLYYQEYLSLNVPLTKKFRNLINYIRFSFHAGINPLKILIESKRRILVVLFMPLGYVFYIKDVCQVSSDFKLI</sequence>
<comment type="caution">
    <text evidence="2">The sequence shown here is derived from an EMBL/GenBank/DDBJ whole genome shotgun (WGS) entry which is preliminary data.</text>
</comment>
<dbReference type="InterPro" id="IPR001173">
    <property type="entry name" value="Glyco_trans_2-like"/>
</dbReference>
<name>A0ABV0JQM0_9CYAN</name>
<dbReference type="Proteomes" id="UP001442494">
    <property type="component" value="Unassembled WGS sequence"/>
</dbReference>
<dbReference type="CDD" id="cd00761">
    <property type="entry name" value="Glyco_tranf_GTA_type"/>
    <property type="match status" value="1"/>
</dbReference>
<dbReference type="EMBL" id="JAMPKK010000031">
    <property type="protein sequence ID" value="MEP0865723.1"/>
    <property type="molecule type" value="Genomic_DNA"/>
</dbReference>
<keyword evidence="3" id="KW-1185">Reference proteome</keyword>
<evidence type="ECO:0000259" key="1">
    <source>
        <dbReference type="Pfam" id="PF00535"/>
    </source>
</evidence>
<protein>
    <submittedName>
        <fullName evidence="2">Glycosyltransferase family 2 protein</fullName>
    </submittedName>
</protein>
<dbReference type="PANTHER" id="PTHR22916">
    <property type="entry name" value="GLYCOSYLTRANSFERASE"/>
    <property type="match status" value="1"/>
</dbReference>
<accession>A0ABV0JQM0</accession>
<evidence type="ECO:0000313" key="3">
    <source>
        <dbReference type="Proteomes" id="UP001442494"/>
    </source>
</evidence>
<organism evidence="2 3">
    <name type="scientific">Funiculus sociatus GB2-A5</name>
    <dbReference type="NCBI Taxonomy" id="2933946"/>
    <lineage>
        <taxon>Bacteria</taxon>
        <taxon>Bacillati</taxon>
        <taxon>Cyanobacteriota</taxon>
        <taxon>Cyanophyceae</taxon>
        <taxon>Coleofasciculales</taxon>
        <taxon>Coleofasciculaceae</taxon>
        <taxon>Funiculus</taxon>
    </lineage>
</organism>
<reference evidence="2 3" key="1">
    <citation type="submission" date="2022-04" db="EMBL/GenBank/DDBJ databases">
        <title>Positive selection, recombination, and allopatry shape intraspecific diversity of widespread and dominant cyanobacteria.</title>
        <authorList>
            <person name="Wei J."/>
            <person name="Shu W."/>
            <person name="Hu C."/>
        </authorList>
    </citation>
    <scope>NUCLEOTIDE SEQUENCE [LARGE SCALE GENOMIC DNA]</scope>
    <source>
        <strain evidence="2 3">GB2-A5</strain>
    </source>
</reference>
<dbReference type="Gene3D" id="3.90.550.10">
    <property type="entry name" value="Spore Coat Polysaccharide Biosynthesis Protein SpsA, Chain A"/>
    <property type="match status" value="1"/>
</dbReference>